<proteinExistence type="predicted"/>
<keyword evidence="2" id="KW-1185">Reference proteome</keyword>
<name>A0A8I0MT46_9GAMM</name>
<comment type="caution">
    <text evidence="1">The sequence shown here is derived from an EMBL/GenBank/DDBJ whole genome shotgun (WGS) entry which is preliminary data.</text>
</comment>
<dbReference type="EMBL" id="AQHF01000018">
    <property type="protein sequence ID" value="MBE0344963.1"/>
    <property type="molecule type" value="Genomic_DNA"/>
</dbReference>
<evidence type="ECO:0000313" key="1">
    <source>
        <dbReference type="EMBL" id="MBE0344963.1"/>
    </source>
</evidence>
<dbReference type="Proteomes" id="UP000660708">
    <property type="component" value="Unassembled WGS sequence"/>
</dbReference>
<gene>
    <name evidence="1" type="ORF">PPEP_a2661</name>
</gene>
<sequence length="391" mass="46215">MERPNKISNSYLNDDTLFINWYLLFAAYAPIVVDYTKEARDDDNSLLGGDSKSLCLNILKNKNRVLDDRKCRILINSEFLNMDKDFLIYCFLLQKLNRKIINKKITYHDLWIDVSLKEIQDFFGIKKFNNKRYGHIFKSCLRRLRGITLDLDLKGDSIGVITGLINEVVYDKGKSAKTTYRVSFPENLIRFLEKSKRETFFTREEYNSIETFGAKKLYFYFNSIDYNNKGGFIITEFKRSTLEQVLGHKIVYLNGDDESFSNVYHRDKDISKSDISDYFDALVNSGFLISWSYSEESDNYHVFQSRHVKEYNKEKNNQRNLTELEEKEKSALEDYVRNNEIEIVFQENSVENELEQLSRFLNSDMPLDTREGWEKLEDIDFGEVEDVDFEL</sequence>
<organism evidence="1 2">
    <name type="scientific">Pseudoalteromonas peptidolytica F12-50-A1</name>
    <dbReference type="NCBI Taxonomy" id="1315280"/>
    <lineage>
        <taxon>Bacteria</taxon>
        <taxon>Pseudomonadati</taxon>
        <taxon>Pseudomonadota</taxon>
        <taxon>Gammaproteobacteria</taxon>
        <taxon>Alteromonadales</taxon>
        <taxon>Pseudoalteromonadaceae</taxon>
        <taxon>Pseudoalteromonas</taxon>
    </lineage>
</organism>
<dbReference type="RefSeq" id="WP_147389068.1">
    <property type="nucleotide sequence ID" value="NZ_AQHF01000018.1"/>
</dbReference>
<accession>A0A8I0MT46</accession>
<dbReference type="AlphaFoldDB" id="A0A8I0MT46"/>
<evidence type="ECO:0000313" key="2">
    <source>
        <dbReference type="Proteomes" id="UP000660708"/>
    </source>
</evidence>
<reference evidence="1 2" key="1">
    <citation type="submission" date="2015-06" db="EMBL/GenBank/DDBJ databases">
        <title>Genome sequence of Pseudoalteromonas peptidolytica.</title>
        <authorList>
            <person name="Xie B.-B."/>
            <person name="Rong J.-C."/>
            <person name="Qin Q.-L."/>
            <person name="Zhang Y.-Z."/>
        </authorList>
    </citation>
    <scope>NUCLEOTIDE SEQUENCE [LARGE SCALE GENOMIC DNA]</scope>
    <source>
        <strain evidence="1 2">F12-50-A1</strain>
    </source>
</reference>
<protein>
    <submittedName>
        <fullName evidence="1">Uncharacterized protein</fullName>
    </submittedName>
</protein>